<accession>N6YVQ0</accession>
<evidence type="ECO:0000313" key="3">
    <source>
        <dbReference type="Proteomes" id="UP000013042"/>
    </source>
</evidence>
<gene>
    <name evidence="2" type="ORF">C665_14328</name>
</gene>
<evidence type="ECO:0000259" key="1">
    <source>
        <dbReference type="Pfam" id="PF25967"/>
    </source>
</evidence>
<dbReference type="PANTHER" id="PTHR30469">
    <property type="entry name" value="MULTIDRUG RESISTANCE PROTEIN MDTA"/>
    <property type="match status" value="1"/>
</dbReference>
<comment type="caution">
    <text evidence="2">The sequence shown here is derived from an EMBL/GenBank/DDBJ whole genome shotgun (WGS) entry which is preliminary data.</text>
</comment>
<reference evidence="2 3" key="1">
    <citation type="submission" date="2012-09" db="EMBL/GenBank/DDBJ databases">
        <title>Draft Genome Sequences of 6 Strains from Genus Thauera.</title>
        <authorList>
            <person name="Liu B."/>
            <person name="Shapleigh J.P."/>
            <person name="Frostegard A.H."/>
        </authorList>
    </citation>
    <scope>NUCLEOTIDE SEQUENCE [LARGE SCALE GENOMIC DNA]</scope>
    <source>
        <strain evidence="2 3">S2</strain>
    </source>
</reference>
<evidence type="ECO:0000313" key="2">
    <source>
        <dbReference type="EMBL" id="ENO84034.1"/>
    </source>
</evidence>
<feature type="domain" description="Multidrug resistance protein MdtA-like C-terminal permuted SH3" evidence="1">
    <location>
        <begin position="2"/>
        <end position="55"/>
    </location>
</feature>
<proteinExistence type="predicted"/>
<dbReference type="PANTHER" id="PTHR30469:SF20">
    <property type="entry name" value="EFFLUX RND TRANSPORTER PERIPLASMIC ADAPTOR SUBUNIT"/>
    <property type="match status" value="1"/>
</dbReference>
<feature type="non-terminal residue" evidence="2">
    <location>
        <position position="1"/>
    </location>
</feature>
<dbReference type="InterPro" id="IPR058627">
    <property type="entry name" value="MdtA-like_C"/>
</dbReference>
<name>N6YVQ0_THASP</name>
<dbReference type="Pfam" id="PF25967">
    <property type="entry name" value="RND-MFP_C"/>
    <property type="match status" value="1"/>
</dbReference>
<dbReference type="EMBL" id="AMXD01000101">
    <property type="protein sequence ID" value="ENO84034.1"/>
    <property type="molecule type" value="Genomic_DNA"/>
</dbReference>
<sequence length="70" mass="7101">LAAVAADAQGRPGVWVVGDDERVARRPVRTGAIVGADIVVESGLAPGERVVAAGVGALREGMAVRPLESR</sequence>
<organism evidence="2 3">
    <name type="scientific">Thauera aminoaromatica S2</name>
    <dbReference type="NCBI Taxonomy" id="1234381"/>
    <lineage>
        <taxon>Bacteria</taxon>
        <taxon>Pseudomonadati</taxon>
        <taxon>Pseudomonadota</taxon>
        <taxon>Betaproteobacteria</taxon>
        <taxon>Rhodocyclales</taxon>
        <taxon>Zoogloeaceae</taxon>
        <taxon>Thauera</taxon>
    </lineage>
</organism>
<protein>
    <submittedName>
        <fullName evidence="2">RND family efflux transporter MFP subunit</fullName>
    </submittedName>
</protein>
<dbReference type="Proteomes" id="UP000013042">
    <property type="component" value="Unassembled WGS sequence"/>
</dbReference>
<dbReference type="GO" id="GO:1990281">
    <property type="term" value="C:efflux pump complex"/>
    <property type="evidence" value="ECO:0007669"/>
    <property type="project" value="TreeGrafter"/>
</dbReference>
<dbReference type="GO" id="GO:0015562">
    <property type="term" value="F:efflux transmembrane transporter activity"/>
    <property type="evidence" value="ECO:0007669"/>
    <property type="project" value="TreeGrafter"/>
</dbReference>
<dbReference type="AlphaFoldDB" id="N6YVQ0"/>
<dbReference type="Gene3D" id="2.40.420.20">
    <property type="match status" value="1"/>
</dbReference>